<accession>A0A0R3LG72</accession>
<evidence type="ECO:0000313" key="2">
    <source>
        <dbReference type="Proteomes" id="UP000050863"/>
    </source>
</evidence>
<sequence>MRRHGEAHWQVLIPFDAREGVSLGQAAKRAGKSETTLRNWCVQHGLGRRVGGGVWVVSKVALTMFLDDDQEALAAYLAGDRSSSIMKHYFEQVGIPLPKVSA</sequence>
<gene>
    <name evidence="1" type="ORF">CQ12_11510</name>
</gene>
<dbReference type="AlphaFoldDB" id="A0A0R3LG72"/>
<dbReference type="STRING" id="280332.CQ12_11510"/>
<dbReference type="EMBL" id="LLXZ01000118">
    <property type="protein sequence ID" value="KRR06206.1"/>
    <property type="molecule type" value="Genomic_DNA"/>
</dbReference>
<dbReference type="RefSeq" id="WP_057836839.1">
    <property type="nucleotide sequence ID" value="NZ_LLXZ01000118.1"/>
</dbReference>
<evidence type="ECO:0008006" key="3">
    <source>
        <dbReference type="Google" id="ProtNLM"/>
    </source>
</evidence>
<dbReference type="Proteomes" id="UP000050863">
    <property type="component" value="Unassembled WGS sequence"/>
</dbReference>
<dbReference type="OrthoDB" id="8005124at2"/>
<comment type="caution">
    <text evidence="1">The sequence shown here is derived from an EMBL/GenBank/DDBJ whole genome shotgun (WGS) entry which is preliminary data.</text>
</comment>
<proteinExistence type="predicted"/>
<evidence type="ECO:0000313" key="1">
    <source>
        <dbReference type="EMBL" id="KRR06206.1"/>
    </source>
</evidence>
<name>A0A0R3LG72_9BRAD</name>
<keyword evidence="2" id="KW-1185">Reference proteome</keyword>
<reference evidence="1 2" key="1">
    <citation type="submission" date="2014-03" db="EMBL/GenBank/DDBJ databases">
        <title>Bradyrhizobium valentinum sp. nov., isolated from effective nodules of Lupinus mariae-josephae, a lupine endemic of basic-lime soils in Eastern Spain.</title>
        <authorList>
            <person name="Duran D."/>
            <person name="Rey L."/>
            <person name="Navarro A."/>
            <person name="Busquets A."/>
            <person name="Imperial J."/>
            <person name="Ruiz-Argueso T."/>
        </authorList>
    </citation>
    <scope>NUCLEOTIDE SEQUENCE [LARGE SCALE GENOMIC DNA]</scope>
    <source>
        <strain evidence="1 2">PAC68</strain>
    </source>
</reference>
<protein>
    <recommendedName>
        <fullName evidence="3">Helix-turn-helix domain-containing protein</fullName>
    </recommendedName>
</protein>
<organism evidence="1 2">
    <name type="scientific">Bradyrhizobium jicamae</name>
    <dbReference type="NCBI Taxonomy" id="280332"/>
    <lineage>
        <taxon>Bacteria</taxon>
        <taxon>Pseudomonadati</taxon>
        <taxon>Pseudomonadota</taxon>
        <taxon>Alphaproteobacteria</taxon>
        <taxon>Hyphomicrobiales</taxon>
        <taxon>Nitrobacteraceae</taxon>
        <taxon>Bradyrhizobium</taxon>
    </lineage>
</organism>